<name>A0A6J6JL60_9ZZZZ</name>
<organism evidence="3">
    <name type="scientific">freshwater metagenome</name>
    <dbReference type="NCBI Taxonomy" id="449393"/>
    <lineage>
        <taxon>unclassified sequences</taxon>
        <taxon>metagenomes</taxon>
        <taxon>ecological metagenomes</taxon>
    </lineage>
</organism>
<reference evidence="3" key="1">
    <citation type="submission" date="2020-05" db="EMBL/GenBank/DDBJ databases">
        <authorList>
            <person name="Chiriac C."/>
            <person name="Salcher M."/>
            <person name="Ghai R."/>
            <person name="Kavagutti S V."/>
        </authorList>
    </citation>
    <scope>NUCLEOTIDE SEQUENCE</scope>
</reference>
<sequence length="74" mass="8160">MRLLIFIAVIVGIAVIFGAVYGISAVLEKKKRGPVMKTTAPDDDPEFLRNLARKLEEQDDEPEDGTEDKAGDDK</sequence>
<accession>A0A6J6JL60</accession>
<keyword evidence="2" id="KW-0812">Transmembrane</keyword>
<evidence type="ECO:0000313" key="3">
    <source>
        <dbReference type="EMBL" id="CAB4636549.1"/>
    </source>
</evidence>
<dbReference type="AlphaFoldDB" id="A0A6J6JL60"/>
<keyword evidence="2" id="KW-1133">Transmembrane helix</keyword>
<protein>
    <submittedName>
        <fullName evidence="3">Unannotated protein</fullName>
    </submittedName>
</protein>
<proteinExistence type="predicted"/>
<evidence type="ECO:0000256" key="2">
    <source>
        <dbReference type="SAM" id="Phobius"/>
    </source>
</evidence>
<keyword evidence="2" id="KW-0472">Membrane</keyword>
<evidence type="ECO:0000256" key="1">
    <source>
        <dbReference type="SAM" id="MobiDB-lite"/>
    </source>
</evidence>
<gene>
    <name evidence="3" type="ORF">UFOPK2001_00876</name>
</gene>
<feature type="region of interest" description="Disordered" evidence="1">
    <location>
        <begin position="33"/>
        <end position="74"/>
    </location>
</feature>
<dbReference type="EMBL" id="CAEZVN010000090">
    <property type="protein sequence ID" value="CAB4636549.1"/>
    <property type="molecule type" value="Genomic_DNA"/>
</dbReference>
<feature type="transmembrane region" description="Helical" evidence="2">
    <location>
        <begin position="6"/>
        <end position="27"/>
    </location>
</feature>
<feature type="compositionally biased region" description="Acidic residues" evidence="1">
    <location>
        <begin position="57"/>
        <end position="66"/>
    </location>
</feature>